<accession>R4JCW8</accession>
<organism evidence="1">
    <name type="scientific">uncultured bacterium BAC25G1</name>
    <dbReference type="NCBI Taxonomy" id="1329523"/>
    <lineage>
        <taxon>Bacteria</taxon>
        <taxon>environmental samples</taxon>
    </lineage>
</organism>
<evidence type="ECO:0000313" key="1">
    <source>
        <dbReference type="EMBL" id="AGK84827.1"/>
    </source>
</evidence>
<dbReference type="AlphaFoldDB" id="R4JCW8"/>
<gene>
    <name evidence="1" type="ORF">metaSSY_00730</name>
</gene>
<proteinExistence type="predicted"/>
<reference evidence="1" key="1">
    <citation type="journal article" date="2013" name="Appl. Environ. Microbiol.">
        <title>Functional screening of a metagenomic library reveals operons responsible for enhanced intestinal colonization by gut commensal microbes.</title>
        <authorList>
            <person name="Yoon M.Y."/>
            <person name="Lee K.M."/>
            <person name="Yoon Y."/>
            <person name="Go J."/>
            <person name="Park Y."/>
            <person name="Cho Y.J."/>
            <person name="Tannock G.W."/>
            <person name="Yoon S.S."/>
        </authorList>
    </citation>
    <scope>NUCLEOTIDE SEQUENCE</scope>
</reference>
<dbReference type="EMBL" id="KC595277">
    <property type="protein sequence ID" value="AGK84827.1"/>
    <property type="molecule type" value="Genomic_DNA"/>
</dbReference>
<sequence length="45" mass="5162">MAFRVITNEKAKSHKYGVKILLGKNSLAALDWHMHTFCSIVPNYK</sequence>
<name>R4JCW8_9BACT</name>
<protein>
    <submittedName>
        <fullName evidence="1">Uncharacterized protein</fullName>
    </submittedName>
</protein>